<keyword evidence="7" id="KW-1185">Reference proteome</keyword>
<sequence>MSIIRLLLVDDHEVIIDGVRAMLRSHADEVEVSAAVKTVPEAMQILAEQSPDLILTDARLKIGSGFELLEQVVGAGIETPVVFYTAYDDEAYLFRALRGGARGYILKQATSTELVGLLTRVMEGEITIDPSIAGRVALLAARLQLGEFWPGAHLGLTHRESEILELIVKGMSTKSIAQNLFLGEETVKSHLSSIYRKLKVKSRAEAVAVALRDVTFR</sequence>
<reference evidence="6 7" key="1">
    <citation type="submission" date="2015-01" db="EMBL/GenBank/DDBJ databases">
        <title>Draft genome of the acidophilic iron oxidizer Ferrimicrobium acidiphilum strain T23.</title>
        <authorList>
            <person name="Poehlein A."/>
            <person name="Eisen S."/>
            <person name="Schloemann M."/>
            <person name="Johnson B.D."/>
            <person name="Daniel R."/>
            <person name="Muehling M."/>
        </authorList>
    </citation>
    <scope>NUCLEOTIDE SEQUENCE [LARGE SCALE GENOMIC DNA]</scope>
    <source>
        <strain evidence="6 7">T23</strain>
    </source>
</reference>
<feature type="domain" description="Response regulatory" evidence="5">
    <location>
        <begin position="5"/>
        <end position="122"/>
    </location>
</feature>
<dbReference type="PANTHER" id="PTHR43214:SF42">
    <property type="entry name" value="TRANSCRIPTIONAL REGULATORY PROTEIN DESR"/>
    <property type="match status" value="1"/>
</dbReference>
<dbReference type="GO" id="GO:0003677">
    <property type="term" value="F:DNA binding"/>
    <property type="evidence" value="ECO:0007669"/>
    <property type="project" value="UniProtKB-KW"/>
</dbReference>
<evidence type="ECO:0000259" key="5">
    <source>
        <dbReference type="PROSITE" id="PS50110"/>
    </source>
</evidence>
<keyword evidence="2" id="KW-0238">DNA-binding</keyword>
<evidence type="ECO:0000259" key="4">
    <source>
        <dbReference type="PROSITE" id="PS50043"/>
    </source>
</evidence>
<proteinExistence type="predicted"/>
<dbReference type="InterPro" id="IPR000792">
    <property type="entry name" value="Tscrpt_reg_LuxR_C"/>
</dbReference>
<dbReference type="PRINTS" id="PR00038">
    <property type="entry name" value="HTHLUXR"/>
</dbReference>
<dbReference type="EMBL" id="JXUW01000005">
    <property type="protein sequence ID" value="KJE77349.1"/>
    <property type="molecule type" value="Genomic_DNA"/>
</dbReference>
<dbReference type="Pfam" id="PF00196">
    <property type="entry name" value="GerE"/>
    <property type="match status" value="1"/>
</dbReference>
<dbReference type="AlphaFoldDB" id="A0A0D8FWN9"/>
<dbReference type="CDD" id="cd17535">
    <property type="entry name" value="REC_NarL-like"/>
    <property type="match status" value="1"/>
</dbReference>
<evidence type="ECO:0000256" key="1">
    <source>
        <dbReference type="ARBA" id="ARBA00022553"/>
    </source>
</evidence>
<evidence type="ECO:0000313" key="7">
    <source>
        <dbReference type="Proteomes" id="UP000032336"/>
    </source>
</evidence>
<dbReference type="InterPro" id="IPR001789">
    <property type="entry name" value="Sig_transdc_resp-reg_receiver"/>
</dbReference>
<feature type="modified residue" description="4-aspartylphosphate" evidence="3">
    <location>
        <position position="57"/>
    </location>
</feature>
<protein>
    <submittedName>
        <fullName evidence="6">Oxygen regulatory protein NreC</fullName>
    </submittedName>
</protein>
<keyword evidence="1 3" id="KW-0597">Phosphoprotein</keyword>
<dbReference type="Proteomes" id="UP000032336">
    <property type="component" value="Unassembled WGS sequence"/>
</dbReference>
<name>A0A0D8FWN9_9ACTN</name>
<dbReference type="InterPro" id="IPR011006">
    <property type="entry name" value="CheY-like_superfamily"/>
</dbReference>
<dbReference type="eggNOG" id="COG2197">
    <property type="taxonomic scope" value="Bacteria"/>
</dbReference>
<dbReference type="PATRIC" id="fig|1121877.4.peg.836"/>
<dbReference type="Pfam" id="PF00072">
    <property type="entry name" value="Response_reg"/>
    <property type="match status" value="1"/>
</dbReference>
<dbReference type="InterPro" id="IPR016032">
    <property type="entry name" value="Sig_transdc_resp-reg_C-effctor"/>
</dbReference>
<organism evidence="6 7">
    <name type="scientific">Ferrimicrobium acidiphilum DSM 19497</name>
    <dbReference type="NCBI Taxonomy" id="1121877"/>
    <lineage>
        <taxon>Bacteria</taxon>
        <taxon>Bacillati</taxon>
        <taxon>Actinomycetota</taxon>
        <taxon>Acidimicrobiia</taxon>
        <taxon>Acidimicrobiales</taxon>
        <taxon>Acidimicrobiaceae</taxon>
        <taxon>Ferrimicrobium</taxon>
    </lineage>
</organism>
<dbReference type="PANTHER" id="PTHR43214">
    <property type="entry name" value="TWO-COMPONENT RESPONSE REGULATOR"/>
    <property type="match status" value="1"/>
</dbReference>
<dbReference type="Gene3D" id="3.40.50.2300">
    <property type="match status" value="1"/>
</dbReference>
<dbReference type="PROSITE" id="PS50110">
    <property type="entry name" value="RESPONSE_REGULATORY"/>
    <property type="match status" value="1"/>
</dbReference>
<gene>
    <name evidence="6" type="primary">nreC2</name>
    <name evidence="6" type="ORF">FEAC_07830</name>
</gene>
<dbReference type="SUPFAM" id="SSF46894">
    <property type="entry name" value="C-terminal effector domain of the bipartite response regulators"/>
    <property type="match status" value="1"/>
</dbReference>
<dbReference type="SUPFAM" id="SSF52172">
    <property type="entry name" value="CheY-like"/>
    <property type="match status" value="1"/>
</dbReference>
<feature type="domain" description="HTH luxR-type" evidence="4">
    <location>
        <begin position="150"/>
        <end position="214"/>
    </location>
</feature>
<evidence type="ECO:0000256" key="2">
    <source>
        <dbReference type="ARBA" id="ARBA00023125"/>
    </source>
</evidence>
<dbReference type="SMART" id="SM00421">
    <property type="entry name" value="HTH_LUXR"/>
    <property type="match status" value="1"/>
</dbReference>
<dbReference type="GO" id="GO:0006355">
    <property type="term" value="P:regulation of DNA-templated transcription"/>
    <property type="evidence" value="ECO:0007669"/>
    <property type="project" value="InterPro"/>
</dbReference>
<accession>A0A0D8FWN9</accession>
<dbReference type="InterPro" id="IPR039420">
    <property type="entry name" value="WalR-like"/>
</dbReference>
<dbReference type="CDD" id="cd06170">
    <property type="entry name" value="LuxR_C_like"/>
    <property type="match status" value="1"/>
</dbReference>
<dbReference type="GO" id="GO:0000160">
    <property type="term" value="P:phosphorelay signal transduction system"/>
    <property type="evidence" value="ECO:0007669"/>
    <property type="project" value="InterPro"/>
</dbReference>
<dbReference type="PROSITE" id="PS00622">
    <property type="entry name" value="HTH_LUXR_1"/>
    <property type="match status" value="1"/>
</dbReference>
<dbReference type="SMART" id="SM00448">
    <property type="entry name" value="REC"/>
    <property type="match status" value="1"/>
</dbReference>
<evidence type="ECO:0000256" key="3">
    <source>
        <dbReference type="PROSITE-ProRule" id="PRU00169"/>
    </source>
</evidence>
<dbReference type="PROSITE" id="PS50043">
    <property type="entry name" value="HTH_LUXR_2"/>
    <property type="match status" value="1"/>
</dbReference>
<dbReference type="InterPro" id="IPR058245">
    <property type="entry name" value="NreC/VraR/RcsB-like_REC"/>
</dbReference>
<evidence type="ECO:0000313" key="6">
    <source>
        <dbReference type="EMBL" id="KJE77349.1"/>
    </source>
</evidence>
<comment type="caution">
    <text evidence="6">The sequence shown here is derived from an EMBL/GenBank/DDBJ whole genome shotgun (WGS) entry which is preliminary data.</text>
</comment>
<dbReference type="STRING" id="1121877.FEAC_07830"/>